<dbReference type="PANTHER" id="PTHR12264:SF21">
    <property type="entry name" value="TRANSCRIPTION INITIATION FACTOR TFIID SUBUNIT 12"/>
    <property type="match status" value="1"/>
</dbReference>
<feature type="compositionally biased region" description="Gly residues" evidence="6">
    <location>
        <begin position="472"/>
        <end position="483"/>
    </location>
</feature>
<evidence type="ECO:0000256" key="6">
    <source>
        <dbReference type="SAM" id="MobiDB-lite"/>
    </source>
</evidence>
<feature type="compositionally biased region" description="Polar residues" evidence="6">
    <location>
        <begin position="184"/>
        <end position="202"/>
    </location>
</feature>
<feature type="compositionally biased region" description="Polar residues" evidence="6">
    <location>
        <begin position="142"/>
        <end position="158"/>
    </location>
</feature>
<feature type="domain" description="Transcription initiation factor TFIID subunit 12" evidence="7">
    <location>
        <begin position="359"/>
        <end position="426"/>
    </location>
</feature>
<evidence type="ECO:0000313" key="9">
    <source>
        <dbReference type="Proteomes" id="UP000245207"/>
    </source>
</evidence>
<comment type="similarity">
    <text evidence="2">Belongs to the TAF12 family.</text>
</comment>
<evidence type="ECO:0000256" key="1">
    <source>
        <dbReference type="ARBA" id="ARBA00004123"/>
    </source>
</evidence>
<dbReference type="PRINTS" id="PR01217">
    <property type="entry name" value="PRICHEXTENSN"/>
</dbReference>
<keyword evidence="3" id="KW-0805">Transcription regulation</keyword>
<gene>
    <name evidence="8" type="ORF">CTI12_AA455260</name>
</gene>
<feature type="compositionally biased region" description="Polar residues" evidence="6">
    <location>
        <begin position="292"/>
        <end position="313"/>
    </location>
</feature>
<sequence length="504" mass="53492">MDPPPPQPSTPSEPPPPQTTTPPPPPTTTTTTPEPPQPQSQPPPTTTTTITPPPPPQQPPPTTPSPNPKPPIPLQQQPPQPPRPPFPRGPPYTQPPPPFPHFSSITNPSSSPSPSQRGGGMAIGVPAPTPPPPHPNFPPPFTSQHFANTPPQVRQSITGMMGSLGAGSSLRPNTAAALSHPQRPVQTSLRPQTAANNMSQNFPEHGHVRLPSTASPAPTTSQSTQPWLNSGAQAKTSMPHSQFRPQMNPQSLQQRSHLPSQQQTTISTPTQPPQTISSLQPQSSSLSQQTQEQYSLPPSRVPQSSTPQQQQLARNRALGNQRPFSQTVAQPTSPAPPPPTFNRPPAVVEAPETCNRIISKRSIQEIVSQIDPSERLDPEVEDILVDIADEFLESVTTFACSLAKHRKSNTLESKDVLLHLERNWNMSLPGFSGDEIKCYKKPFGNDAHRERLAAIKRSVAAAETSNTKTAGGPAGGGGGGSGAKGHPAKAAPGLVIGSPNPKGS</sequence>
<evidence type="ECO:0000313" key="8">
    <source>
        <dbReference type="EMBL" id="PWA52393.1"/>
    </source>
</evidence>
<keyword evidence="4" id="KW-0804">Transcription</keyword>
<dbReference type="SUPFAM" id="SSF47113">
    <property type="entry name" value="Histone-fold"/>
    <property type="match status" value="1"/>
</dbReference>
<dbReference type="InterPro" id="IPR009072">
    <property type="entry name" value="Histone-fold"/>
</dbReference>
<dbReference type="OrthoDB" id="2193432at2759"/>
<evidence type="ECO:0000256" key="4">
    <source>
        <dbReference type="ARBA" id="ARBA00023163"/>
    </source>
</evidence>
<feature type="compositionally biased region" description="Polar residues" evidence="6">
    <location>
        <begin position="227"/>
        <end position="258"/>
    </location>
</feature>
<dbReference type="STRING" id="35608.A0A2U1LTR9"/>
<organism evidence="8 9">
    <name type="scientific">Artemisia annua</name>
    <name type="common">Sweet wormwood</name>
    <dbReference type="NCBI Taxonomy" id="35608"/>
    <lineage>
        <taxon>Eukaryota</taxon>
        <taxon>Viridiplantae</taxon>
        <taxon>Streptophyta</taxon>
        <taxon>Embryophyta</taxon>
        <taxon>Tracheophyta</taxon>
        <taxon>Spermatophyta</taxon>
        <taxon>Magnoliopsida</taxon>
        <taxon>eudicotyledons</taxon>
        <taxon>Gunneridae</taxon>
        <taxon>Pentapetalae</taxon>
        <taxon>asterids</taxon>
        <taxon>campanulids</taxon>
        <taxon>Asterales</taxon>
        <taxon>Asteraceae</taxon>
        <taxon>Asteroideae</taxon>
        <taxon>Anthemideae</taxon>
        <taxon>Artemisiinae</taxon>
        <taxon>Artemisia</taxon>
    </lineage>
</organism>
<feature type="compositionally biased region" description="Low complexity" evidence="6">
    <location>
        <begin position="484"/>
        <end position="493"/>
    </location>
</feature>
<dbReference type="FunFam" id="1.10.20.10:FF:000011">
    <property type="entry name" value="Transcription initiation factor TFIID subunit 12"/>
    <property type="match status" value="1"/>
</dbReference>
<protein>
    <submittedName>
        <fullName evidence="8">Histone-fold</fullName>
    </submittedName>
</protein>
<dbReference type="InterPro" id="IPR037794">
    <property type="entry name" value="TAF12"/>
</dbReference>
<evidence type="ECO:0000256" key="2">
    <source>
        <dbReference type="ARBA" id="ARBA00007530"/>
    </source>
</evidence>
<dbReference type="GO" id="GO:0000124">
    <property type="term" value="C:SAGA complex"/>
    <property type="evidence" value="ECO:0007669"/>
    <property type="project" value="InterPro"/>
</dbReference>
<dbReference type="InterPro" id="IPR003228">
    <property type="entry name" value="TFIID_TAF12_dom"/>
</dbReference>
<dbReference type="GO" id="GO:0051123">
    <property type="term" value="P:RNA polymerase II preinitiation complex assembly"/>
    <property type="evidence" value="ECO:0007669"/>
    <property type="project" value="TreeGrafter"/>
</dbReference>
<comment type="subcellular location">
    <subcellularLocation>
        <location evidence="1">Nucleus</location>
    </subcellularLocation>
</comment>
<feature type="region of interest" description="Disordered" evidence="6">
    <location>
        <begin position="458"/>
        <end position="504"/>
    </location>
</feature>
<feature type="compositionally biased region" description="Low complexity" evidence="6">
    <location>
        <begin position="259"/>
        <end position="291"/>
    </location>
</feature>
<name>A0A2U1LTR9_ARTAN</name>
<proteinExistence type="inferred from homology"/>
<feature type="region of interest" description="Disordered" evidence="6">
    <location>
        <begin position="1"/>
        <end position="346"/>
    </location>
</feature>
<keyword evidence="9" id="KW-1185">Reference proteome</keyword>
<dbReference type="PANTHER" id="PTHR12264">
    <property type="entry name" value="TRANSCRIPTION INITIATION FACTOR TFIID SUBUNIT 12"/>
    <property type="match status" value="1"/>
</dbReference>
<evidence type="ECO:0000256" key="3">
    <source>
        <dbReference type="ARBA" id="ARBA00023015"/>
    </source>
</evidence>
<keyword evidence="5" id="KW-0539">Nucleus</keyword>
<reference evidence="8 9" key="1">
    <citation type="journal article" date="2018" name="Mol. Plant">
        <title>The genome of Artemisia annua provides insight into the evolution of Asteraceae family and artemisinin biosynthesis.</title>
        <authorList>
            <person name="Shen Q."/>
            <person name="Zhang L."/>
            <person name="Liao Z."/>
            <person name="Wang S."/>
            <person name="Yan T."/>
            <person name="Shi P."/>
            <person name="Liu M."/>
            <person name="Fu X."/>
            <person name="Pan Q."/>
            <person name="Wang Y."/>
            <person name="Lv Z."/>
            <person name="Lu X."/>
            <person name="Zhang F."/>
            <person name="Jiang W."/>
            <person name="Ma Y."/>
            <person name="Chen M."/>
            <person name="Hao X."/>
            <person name="Li L."/>
            <person name="Tang Y."/>
            <person name="Lv G."/>
            <person name="Zhou Y."/>
            <person name="Sun X."/>
            <person name="Brodelius P.E."/>
            <person name="Rose J.K.C."/>
            <person name="Tang K."/>
        </authorList>
    </citation>
    <scope>NUCLEOTIDE SEQUENCE [LARGE SCALE GENOMIC DNA]</scope>
    <source>
        <strain evidence="9">cv. Huhao1</strain>
        <tissue evidence="8">Leaf</tissue>
    </source>
</reference>
<dbReference type="GO" id="GO:0046982">
    <property type="term" value="F:protein heterodimerization activity"/>
    <property type="evidence" value="ECO:0007669"/>
    <property type="project" value="InterPro"/>
</dbReference>
<dbReference type="Proteomes" id="UP000245207">
    <property type="component" value="Unassembled WGS sequence"/>
</dbReference>
<feature type="compositionally biased region" description="Low complexity" evidence="6">
    <location>
        <begin position="159"/>
        <end position="170"/>
    </location>
</feature>
<feature type="compositionally biased region" description="Pro residues" evidence="6">
    <location>
        <begin position="1"/>
        <end position="100"/>
    </location>
</feature>
<dbReference type="AlphaFoldDB" id="A0A2U1LTR9"/>
<dbReference type="GO" id="GO:0005669">
    <property type="term" value="C:transcription factor TFIID complex"/>
    <property type="evidence" value="ECO:0007669"/>
    <property type="project" value="InterPro"/>
</dbReference>
<comment type="caution">
    <text evidence="8">The sequence shown here is derived from an EMBL/GenBank/DDBJ whole genome shotgun (WGS) entry which is preliminary data.</text>
</comment>
<dbReference type="EMBL" id="PKPP01007803">
    <property type="protein sequence ID" value="PWA52393.1"/>
    <property type="molecule type" value="Genomic_DNA"/>
</dbReference>
<dbReference type="GO" id="GO:0003677">
    <property type="term" value="F:DNA binding"/>
    <property type="evidence" value="ECO:0007669"/>
    <property type="project" value="TreeGrafter"/>
</dbReference>
<feature type="compositionally biased region" description="Pro residues" evidence="6">
    <location>
        <begin position="333"/>
        <end position="342"/>
    </location>
</feature>
<evidence type="ECO:0000256" key="5">
    <source>
        <dbReference type="ARBA" id="ARBA00023242"/>
    </source>
</evidence>
<feature type="compositionally biased region" description="Pro residues" evidence="6">
    <location>
        <begin position="127"/>
        <end position="141"/>
    </location>
</feature>
<dbReference type="Pfam" id="PF03847">
    <property type="entry name" value="TFIID_20kDa"/>
    <property type="match status" value="1"/>
</dbReference>
<dbReference type="CDD" id="cd07981">
    <property type="entry name" value="HFD_TAF12"/>
    <property type="match status" value="1"/>
</dbReference>
<dbReference type="GO" id="GO:0017025">
    <property type="term" value="F:TBP-class protein binding"/>
    <property type="evidence" value="ECO:0007669"/>
    <property type="project" value="TreeGrafter"/>
</dbReference>
<evidence type="ECO:0000259" key="7">
    <source>
        <dbReference type="Pfam" id="PF03847"/>
    </source>
</evidence>
<accession>A0A2U1LTR9</accession>
<feature type="compositionally biased region" description="Low complexity" evidence="6">
    <location>
        <begin position="211"/>
        <end position="226"/>
    </location>
</feature>
<dbReference type="Gene3D" id="1.10.20.10">
    <property type="entry name" value="Histone, subunit A"/>
    <property type="match status" value="1"/>
</dbReference>
<feature type="compositionally biased region" description="Low complexity" evidence="6">
    <location>
        <begin position="103"/>
        <end position="115"/>
    </location>
</feature>